<evidence type="ECO:0000256" key="4">
    <source>
        <dbReference type="SAM" id="MobiDB-lite"/>
    </source>
</evidence>
<reference evidence="6" key="1">
    <citation type="journal article" date="2019" name="Int. J. Syst. Evol. Microbiol.">
        <title>The Global Catalogue of Microorganisms (GCM) 10K type strain sequencing project: providing services to taxonomists for standard genome sequencing and annotation.</title>
        <authorList>
            <consortium name="The Broad Institute Genomics Platform"/>
            <consortium name="The Broad Institute Genome Sequencing Center for Infectious Disease"/>
            <person name="Wu L."/>
            <person name="Ma J."/>
        </authorList>
    </citation>
    <scope>NUCLEOTIDE SEQUENCE [LARGE SCALE GENOMIC DNA]</scope>
    <source>
        <strain evidence="6">JCM 9373</strain>
    </source>
</reference>
<protein>
    <submittedName>
        <fullName evidence="5">SDR family oxidoreductase</fullName>
    </submittedName>
</protein>
<dbReference type="PANTHER" id="PTHR43086">
    <property type="entry name" value="VERY-LONG-CHAIN 3-OXOOACYL-COA REDUCTASE"/>
    <property type="match status" value="1"/>
</dbReference>
<evidence type="ECO:0000313" key="6">
    <source>
        <dbReference type="Proteomes" id="UP001500320"/>
    </source>
</evidence>
<accession>A0ABP6NB59</accession>
<dbReference type="PANTHER" id="PTHR43086:SF3">
    <property type="entry name" value="NADP-DEPENDENT 3-HYDROXY ACID DEHYDROGENASE YDFG"/>
    <property type="match status" value="1"/>
</dbReference>
<dbReference type="InterPro" id="IPR002347">
    <property type="entry name" value="SDR_fam"/>
</dbReference>
<organism evidence="5 6">
    <name type="scientific">Planomonospora alba</name>
    <dbReference type="NCBI Taxonomy" id="161354"/>
    <lineage>
        <taxon>Bacteria</taxon>
        <taxon>Bacillati</taxon>
        <taxon>Actinomycetota</taxon>
        <taxon>Actinomycetes</taxon>
        <taxon>Streptosporangiales</taxon>
        <taxon>Streptosporangiaceae</taxon>
        <taxon>Planomonospora</taxon>
    </lineage>
</organism>
<keyword evidence="2" id="KW-0560">Oxidoreductase</keyword>
<feature type="region of interest" description="Disordered" evidence="4">
    <location>
        <begin position="1"/>
        <end position="30"/>
    </location>
</feature>
<evidence type="ECO:0000313" key="5">
    <source>
        <dbReference type="EMBL" id="GAA3140126.1"/>
    </source>
</evidence>
<dbReference type="Pfam" id="PF00106">
    <property type="entry name" value="adh_short"/>
    <property type="match status" value="1"/>
</dbReference>
<name>A0ABP6NB59_9ACTN</name>
<proteinExistence type="inferred from homology"/>
<dbReference type="InterPro" id="IPR036291">
    <property type="entry name" value="NAD(P)-bd_dom_sf"/>
</dbReference>
<dbReference type="PRINTS" id="PR00081">
    <property type="entry name" value="GDHRDH"/>
</dbReference>
<comment type="caution">
    <text evidence="5">The sequence shown here is derived from an EMBL/GenBank/DDBJ whole genome shotgun (WGS) entry which is preliminary data.</text>
</comment>
<sequence>MAAAGRGAAPGARVGTGGETEGGGSMGNGSGTAVVTGASSGIGAEYAARLAGRGWDVVLVARRADRLEDLALRLRGETGAAVETLAADLAVPGDLSRVVERAAARDVGFLLNNAGINGYGPFADLDPPLMARVLDVNVVALTTLTRAVVPGMLERGRGAVVNVASLLAFAGSLPPGPLPQRAVYAGTKGYVVAFTRTLAAELAGGPLRVQVLCPGLTATEFHLSTGAEPVPGREPSVHREGGMPVDEVVDASLSALDTGEVVCVPGLRDGGPIEGLVAAELTLRTAARLRRS</sequence>
<evidence type="ECO:0000256" key="3">
    <source>
        <dbReference type="RuleBase" id="RU000363"/>
    </source>
</evidence>
<comment type="similarity">
    <text evidence="1 3">Belongs to the short-chain dehydrogenases/reductases (SDR) family.</text>
</comment>
<evidence type="ECO:0000256" key="1">
    <source>
        <dbReference type="ARBA" id="ARBA00006484"/>
    </source>
</evidence>
<keyword evidence="6" id="KW-1185">Reference proteome</keyword>
<dbReference type="PIRSF" id="PIRSF000126">
    <property type="entry name" value="11-beta-HSD1"/>
    <property type="match status" value="1"/>
</dbReference>
<evidence type="ECO:0000256" key="2">
    <source>
        <dbReference type="ARBA" id="ARBA00023002"/>
    </source>
</evidence>
<gene>
    <name evidence="5" type="ORF">GCM10010466_34010</name>
</gene>
<dbReference type="PRINTS" id="PR00080">
    <property type="entry name" value="SDRFAMILY"/>
</dbReference>
<dbReference type="EMBL" id="BAAAUT010000025">
    <property type="protein sequence ID" value="GAA3140126.1"/>
    <property type="molecule type" value="Genomic_DNA"/>
</dbReference>
<dbReference type="Gene3D" id="3.40.50.720">
    <property type="entry name" value="NAD(P)-binding Rossmann-like Domain"/>
    <property type="match status" value="1"/>
</dbReference>
<dbReference type="SUPFAM" id="SSF51735">
    <property type="entry name" value="NAD(P)-binding Rossmann-fold domains"/>
    <property type="match status" value="1"/>
</dbReference>
<dbReference type="Proteomes" id="UP001500320">
    <property type="component" value="Unassembled WGS sequence"/>
</dbReference>
<feature type="compositionally biased region" description="Low complexity" evidence="4">
    <location>
        <begin position="1"/>
        <end position="13"/>
    </location>
</feature>
<feature type="compositionally biased region" description="Gly residues" evidence="4">
    <location>
        <begin position="14"/>
        <end position="30"/>
    </location>
</feature>
<dbReference type="CDD" id="cd05233">
    <property type="entry name" value="SDR_c"/>
    <property type="match status" value="1"/>
</dbReference>